<comment type="similarity">
    <text evidence="2">Belongs to the CRISPR-associated Csm2 family.</text>
</comment>
<dbReference type="NCBIfam" id="TIGR01870">
    <property type="entry name" value="cas_TM1810_Csm2"/>
    <property type="match status" value="1"/>
</dbReference>
<dbReference type="HOGENOM" id="CLU_131491_1_0_9"/>
<dbReference type="EMBL" id="AEXV01000007">
    <property type="protein sequence ID" value="EGD29550.1"/>
    <property type="molecule type" value="Genomic_DNA"/>
</dbReference>
<accession>F0I291</accession>
<evidence type="ECO:0000256" key="1">
    <source>
        <dbReference type="ARBA" id="ARBA00003640"/>
    </source>
</evidence>
<reference evidence="8 9" key="1">
    <citation type="submission" date="2011-02" db="EMBL/GenBank/DDBJ databases">
        <authorList>
            <person name="Muzny D."/>
            <person name="Qin X."/>
            <person name="Deng J."/>
            <person name="Jiang H."/>
            <person name="Liu Y."/>
            <person name="Qu J."/>
            <person name="Song X.-Z."/>
            <person name="Zhang L."/>
            <person name="Thornton R."/>
            <person name="Coyle M."/>
            <person name="Francisco L."/>
            <person name="Jackson L."/>
            <person name="Javaid M."/>
            <person name="Korchina V."/>
            <person name="Kovar C."/>
            <person name="Mata R."/>
            <person name="Mathew T."/>
            <person name="Ngo R."/>
            <person name="Nguyen L."/>
            <person name="Nguyen N."/>
            <person name="Okwuonu G."/>
            <person name="Ongeri F."/>
            <person name="Pham C."/>
            <person name="Simmons D."/>
            <person name="Wilczek-Boney K."/>
            <person name="Hale W."/>
            <person name="Jakkamsetti A."/>
            <person name="Pham P."/>
            <person name="Ruth R."/>
            <person name="San Lucas F."/>
            <person name="Warren J."/>
            <person name="Zhang J."/>
            <person name="Zhao Z."/>
            <person name="Zhou C."/>
            <person name="Zhu D."/>
            <person name="Lee S."/>
            <person name="Bess C."/>
            <person name="Blankenburg K."/>
            <person name="Forbes L."/>
            <person name="Fu Q."/>
            <person name="Gubbala S."/>
            <person name="Hirani K."/>
            <person name="Jayaseelan J.C."/>
            <person name="Lara F."/>
            <person name="Munidasa M."/>
            <person name="Palculict T."/>
            <person name="Patil S."/>
            <person name="Pu L.-L."/>
            <person name="Saada N."/>
            <person name="Tang L."/>
            <person name="Weissenberger G."/>
            <person name="Zhu Y."/>
            <person name="Hemphill L."/>
            <person name="Shang Y."/>
            <person name="Youmans B."/>
            <person name="Ayvaz T."/>
            <person name="Ross M."/>
            <person name="Santibanez J."/>
            <person name="Aqrawi P."/>
            <person name="Gross S."/>
            <person name="Joshi V."/>
            <person name="Fowler G."/>
            <person name="Nazareth L."/>
            <person name="Reid J."/>
            <person name="Worley K."/>
            <person name="Petrosino J."/>
            <person name="Highlander S."/>
            <person name="Gibbs R."/>
        </authorList>
    </citation>
    <scope>NUCLEOTIDE SEQUENCE [LARGE SCALE GENOMIC DNA]</scope>
    <source>
        <strain evidence="8 9">SK72</strain>
    </source>
</reference>
<evidence type="ECO:0000256" key="4">
    <source>
        <dbReference type="ARBA" id="ARBA00022884"/>
    </source>
</evidence>
<feature type="compositionally biased region" description="Polar residues" evidence="7">
    <location>
        <begin position="18"/>
        <end position="40"/>
    </location>
</feature>
<evidence type="ECO:0000313" key="9">
    <source>
        <dbReference type="Proteomes" id="UP000003332"/>
    </source>
</evidence>
<dbReference type="CDD" id="cd09647">
    <property type="entry name" value="Csm2_III-A"/>
    <property type="match status" value="1"/>
</dbReference>
<gene>
    <name evidence="8" type="primary">csm2</name>
    <name evidence="8" type="ORF">HMPREF9381_1063</name>
</gene>
<comment type="function">
    <text evidence="1">This subunit may be involved in monitoring complementarity of crRNA and target RNA.</text>
</comment>
<dbReference type="Proteomes" id="UP000003332">
    <property type="component" value="Unassembled WGS sequence"/>
</dbReference>
<keyword evidence="4" id="KW-0694">RNA-binding</keyword>
<keyword evidence="5" id="KW-0051">Antiviral defense</keyword>
<evidence type="ECO:0000313" key="8">
    <source>
        <dbReference type="EMBL" id="EGD29550.1"/>
    </source>
</evidence>
<name>F0I291_STRSA</name>
<dbReference type="PATRIC" id="fig|888809.3.peg.1046"/>
<dbReference type="AlphaFoldDB" id="F0I291"/>
<organism evidence="8 9">
    <name type="scientific">Streptococcus sanguinis SK72</name>
    <dbReference type="NCBI Taxonomy" id="888809"/>
    <lineage>
        <taxon>Bacteria</taxon>
        <taxon>Bacillati</taxon>
        <taxon>Bacillota</taxon>
        <taxon>Bacilli</taxon>
        <taxon>Lactobacillales</taxon>
        <taxon>Streptococcaceae</taxon>
        <taxon>Streptococcus</taxon>
    </lineage>
</organism>
<evidence type="ECO:0000256" key="3">
    <source>
        <dbReference type="ARBA" id="ARBA00016118"/>
    </source>
</evidence>
<feature type="region of interest" description="Disordered" evidence="7">
    <location>
        <begin position="1"/>
        <end position="40"/>
    </location>
</feature>
<evidence type="ECO:0000256" key="5">
    <source>
        <dbReference type="ARBA" id="ARBA00023118"/>
    </source>
</evidence>
<evidence type="ECO:0000256" key="7">
    <source>
        <dbReference type="SAM" id="MobiDB-lite"/>
    </source>
</evidence>
<dbReference type="InterPro" id="IPR010149">
    <property type="entry name" value="CRISPR-assoc_prot_Csm2_III-A"/>
</dbReference>
<dbReference type="GO" id="GO:0051607">
    <property type="term" value="P:defense response to virus"/>
    <property type="evidence" value="ECO:0007669"/>
    <property type="project" value="UniProtKB-KW"/>
</dbReference>
<dbReference type="Pfam" id="PF03750">
    <property type="entry name" value="Csm2_III-A"/>
    <property type="match status" value="1"/>
</dbReference>
<dbReference type="GO" id="GO:0003723">
    <property type="term" value="F:RNA binding"/>
    <property type="evidence" value="ECO:0007669"/>
    <property type="project" value="UniProtKB-KW"/>
</dbReference>
<proteinExistence type="inferred from homology"/>
<comment type="caution">
    <text evidence="8">The sequence shown here is derived from an EMBL/GenBank/DDBJ whole genome shotgun (WGS) entry which is preliminary data.</text>
</comment>
<feature type="compositionally biased region" description="Basic and acidic residues" evidence="7">
    <location>
        <begin position="1"/>
        <end position="16"/>
    </location>
</feature>
<sequence>MKLERHKMMAPHEKNRNNRTNGRNQCQNNRSKGSYSSQNNKQKIFKLDPPILTDAYVDKADLVIHNLKNSGTYTEGPNKDKIKFKLTSTQIRNLAALTSNLFDESKTKNDIEELREKISYLRIQFVYQSGREPAVEDFVKKAGLLEALKEIQDIPSLQRFCRYMEALIAYFKFNGGREQ</sequence>
<evidence type="ECO:0000256" key="2">
    <source>
        <dbReference type="ARBA" id="ARBA00006896"/>
    </source>
</evidence>
<protein>
    <recommendedName>
        <fullName evidence="3">CRISPR system Cms protein Csm2</fullName>
    </recommendedName>
    <alternativeName>
        <fullName evidence="6">CRISPR type III A-associated protein Csm2</fullName>
    </alternativeName>
</protein>
<evidence type="ECO:0000256" key="6">
    <source>
        <dbReference type="ARBA" id="ARBA00031723"/>
    </source>
</evidence>